<gene>
    <name evidence="1" type="ORF">DP939_28500</name>
</gene>
<proteinExistence type="predicted"/>
<accession>A0A366LSB2</accession>
<dbReference type="OrthoDB" id="4246860at2"/>
<evidence type="ECO:0000313" key="2">
    <source>
        <dbReference type="Proteomes" id="UP000253303"/>
    </source>
</evidence>
<dbReference type="RefSeq" id="WP_113983875.1">
    <property type="nucleotide sequence ID" value="NZ_QMEY01000015.1"/>
</dbReference>
<protein>
    <submittedName>
        <fullName evidence="1">Uncharacterized protein</fullName>
    </submittedName>
</protein>
<name>A0A366LSB2_9ACTN</name>
<sequence>MTALAPNAWDDALTQAFAILLGKPLEDYDADATYGTYYVCPDLSLDLFDRDFDVAPLARGEIVRPPFPSMPILGRLFEGWDRIAPHWTIDLGNSIFYAEDSGHGVDGLESGLPGVELGRILIERGMKPSDLSKASPLVAFRVHSDGSLLDAMRVITGTMRGPEHLTPLESMYGVEDRWRNRLAAVEHAGLRDHLLDLCRDADSARCDGALYVEDDENPGCGIPPYPVIAAWEFGEGQAWSAVVRLPTGPGRPEADPTP</sequence>
<organism evidence="1 2">
    <name type="scientific">Spongiactinospora rosea</name>
    <dbReference type="NCBI Taxonomy" id="2248750"/>
    <lineage>
        <taxon>Bacteria</taxon>
        <taxon>Bacillati</taxon>
        <taxon>Actinomycetota</taxon>
        <taxon>Actinomycetes</taxon>
        <taxon>Streptosporangiales</taxon>
        <taxon>Streptosporangiaceae</taxon>
        <taxon>Spongiactinospora</taxon>
    </lineage>
</organism>
<evidence type="ECO:0000313" key="1">
    <source>
        <dbReference type="EMBL" id="RBQ16637.1"/>
    </source>
</evidence>
<keyword evidence="2" id="KW-1185">Reference proteome</keyword>
<dbReference type="Proteomes" id="UP000253303">
    <property type="component" value="Unassembled WGS sequence"/>
</dbReference>
<reference evidence="1 2" key="1">
    <citation type="submission" date="2018-06" db="EMBL/GenBank/DDBJ databases">
        <title>Sphaerisporangium craniellae sp. nov., isolated from a marine sponge in the South China Sea.</title>
        <authorList>
            <person name="Li L."/>
        </authorList>
    </citation>
    <scope>NUCLEOTIDE SEQUENCE [LARGE SCALE GENOMIC DNA]</scope>
    <source>
        <strain evidence="1 2">LHW63015</strain>
    </source>
</reference>
<dbReference type="AlphaFoldDB" id="A0A366LSB2"/>
<comment type="caution">
    <text evidence="1">The sequence shown here is derived from an EMBL/GenBank/DDBJ whole genome shotgun (WGS) entry which is preliminary data.</text>
</comment>
<dbReference type="EMBL" id="QMEY01000015">
    <property type="protein sequence ID" value="RBQ16637.1"/>
    <property type="molecule type" value="Genomic_DNA"/>
</dbReference>